<reference evidence="10 11" key="1">
    <citation type="journal article" date="2021" name="Int. J. Syst. Evol. Microbiol.">
        <title>Amazonocrinis nigriterrae gen. nov., sp. nov., Atlanticothrix silvestris gen. nov., sp. nov. and Dendronalium phyllosphericum gen. nov., sp. nov., nostocacean cyanobacteria from Brazilian environments.</title>
        <authorList>
            <person name="Alvarenga D.O."/>
            <person name="Andreote A.P.D."/>
            <person name="Branco L.H.Z."/>
            <person name="Delbaje E."/>
            <person name="Cruz R.B."/>
            <person name="Varani A.M."/>
            <person name="Fiore M.F."/>
        </authorList>
    </citation>
    <scope>NUCLEOTIDE SEQUENCE [LARGE SCALE GENOMIC DNA]</scope>
    <source>
        <strain evidence="10 11">CENA67</strain>
    </source>
</reference>
<feature type="domain" description="MHYT" evidence="9">
    <location>
        <begin position="9"/>
        <end position="203"/>
    </location>
</feature>
<gene>
    <name evidence="10" type="ORF">I8748_20320</name>
</gene>
<organism evidence="10 11">
    <name type="scientific">Amazonocrinis nigriterrae CENA67</name>
    <dbReference type="NCBI Taxonomy" id="2794033"/>
    <lineage>
        <taxon>Bacteria</taxon>
        <taxon>Bacillati</taxon>
        <taxon>Cyanobacteriota</taxon>
        <taxon>Cyanophyceae</taxon>
        <taxon>Nostocales</taxon>
        <taxon>Nostocaceae</taxon>
        <taxon>Amazonocrinis</taxon>
        <taxon>Amazonocrinis nigriterrae</taxon>
    </lineage>
</organism>
<keyword evidence="5" id="KW-0902">Two-component regulatory system</keyword>
<dbReference type="PANTHER" id="PTHR43065">
    <property type="entry name" value="SENSOR HISTIDINE KINASE"/>
    <property type="match status" value="1"/>
</dbReference>
<dbReference type="GO" id="GO:0000155">
    <property type="term" value="F:phosphorelay sensor kinase activity"/>
    <property type="evidence" value="ECO:0007669"/>
    <property type="project" value="InterPro"/>
</dbReference>
<dbReference type="CDD" id="cd00082">
    <property type="entry name" value="HisKA"/>
    <property type="match status" value="1"/>
</dbReference>
<evidence type="ECO:0000256" key="2">
    <source>
        <dbReference type="ARBA" id="ARBA00012438"/>
    </source>
</evidence>
<dbReference type="SMART" id="SM00387">
    <property type="entry name" value="HATPase_c"/>
    <property type="match status" value="1"/>
</dbReference>
<protein>
    <recommendedName>
        <fullName evidence="2">histidine kinase</fullName>
        <ecNumber evidence="2">2.7.13.3</ecNumber>
    </recommendedName>
</protein>
<dbReference type="PANTHER" id="PTHR43065:SF50">
    <property type="entry name" value="HISTIDINE KINASE"/>
    <property type="match status" value="1"/>
</dbReference>
<evidence type="ECO:0000259" key="8">
    <source>
        <dbReference type="PROSITE" id="PS50109"/>
    </source>
</evidence>
<dbReference type="InterPro" id="IPR004358">
    <property type="entry name" value="Sig_transdc_His_kin-like_C"/>
</dbReference>
<feature type="coiled-coil region" evidence="7">
    <location>
        <begin position="255"/>
        <end position="297"/>
    </location>
</feature>
<dbReference type="GO" id="GO:0016020">
    <property type="term" value="C:membrane"/>
    <property type="evidence" value="ECO:0007669"/>
    <property type="project" value="UniProtKB-UniRule"/>
</dbReference>
<dbReference type="SUPFAM" id="SSF55874">
    <property type="entry name" value="ATPase domain of HSP90 chaperone/DNA topoisomerase II/histidine kinase"/>
    <property type="match status" value="1"/>
</dbReference>
<dbReference type="Gene3D" id="3.30.565.10">
    <property type="entry name" value="Histidine kinase-like ATPase, C-terminal domain"/>
    <property type="match status" value="1"/>
</dbReference>
<evidence type="ECO:0000256" key="5">
    <source>
        <dbReference type="ARBA" id="ARBA00023012"/>
    </source>
</evidence>
<dbReference type="InterPro" id="IPR005467">
    <property type="entry name" value="His_kinase_dom"/>
</dbReference>
<dbReference type="Gene3D" id="1.10.287.130">
    <property type="match status" value="1"/>
</dbReference>
<dbReference type="EMBL" id="JAECZC010000044">
    <property type="protein sequence ID" value="MBH8564500.1"/>
    <property type="molecule type" value="Genomic_DNA"/>
</dbReference>
<proteinExistence type="predicted"/>
<keyword evidence="7" id="KW-0175">Coiled coil</keyword>
<feature type="transmembrane region" description="Helical" evidence="6">
    <location>
        <begin position="179"/>
        <end position="200"/>
    </location>
</feature>
<dbReference type="PROSITE" id="PS50109">
    <property type="entry name" value="HIS_KIN"/>
    <property type="match status" value="1"/>
</dbReference>
<dbReference type="InterPro" id="IPR036097">
    <property type="entry name" value="HisK_dim/P_sf"/>
</dbReference>
<dbReference type="Proteomes" id="UP000632766">
    <property type="component" value="Unassembled WGS sequence"/>
</dbReference>
<keyword evidence="6" id="KW-0472">Membrane</keyword>
<keyword evidence="4" id="KW-0808">Transferase</keyword>
<comment type="catalytic activity">
    <reaction evidence="1">
        <text>ATP + protein L-histidine = ADP + protein N-phospho-L-histidine.</text>
        <dbReference type="EC" id="2.7.13.3"/>
    </reaction>
</comment>
<accession>A0A8J7HW00</accession>
<evidence type="ECO:0000256" key="4">
    <source>
        <dbReference type="ARBA" id="ARBA00022777"/>
    </source>
</evidence>
<dbReference type="AlphaFoldDB" id="A0A8J7HW00"/>
<evidence type="ECO:0000256" key="1">
    <source>
        <dbReference type="ARBA" id="ARBA00000085"/>
    </source>
</evidence>
<dbReference type="RefSeq" id="WP_198126340.1">
    <property type="nucleotide sequence ID" value="NZ_JAECZC010000044.1"/>
</dbReference>
<dbReference type="PROSITE" id="PS50924">
    <property type="entry name" value="MHYT"/>
    <property type="match status" value="1"/>
</dbReference>
<dbReference type="Pfam" id="PF03707">
    <property type="entry name" value="MHYT"/>
    <property type="match status" value="3"/>
</dbReference>
<feature type="transmembrane region" description="Helical" evidence="6">
    <location>
        <begin position="80"/>
        <end position="101"/>
    </location>
</feature>
<feature type="domain" description="Histidine kinase" evidence="8">
    <location>
        <begin position="306"/>
        <end position="563"/>
    </location>
</feature>
<feature type="transmembrane region" description="Helical" evidence="6">
    <location>
        <begin position="44"/>
        <end position="74"/>
    </location>
</feature>
<evidence type="ECO:0000256" key="7">
    <source>
        <dbReference type="SAM" id="Coils"/>
    </source>
</evidence>
<feature type="transmembrane region" description="Helical" evidence="6">
    <location>
        <begin position="140"/>
        <end position="167"/>
    </location>
</feature>
<keyword evidence="4" id="KW-0418">Kinase</keyword>
<evidence type="ECO:0000259" key="9">
    <source>
        <dbReference type="PROSITE" id="PS50924"/>
    </source>
</evidence>
<name>A0A8J7HW00_9NOST</name>
<evidence type="ECO:0000256" key="3">
    <source>
        <dbReference type="ARBA" id="ARBA00022553"/>
    </source>
</evidence>
<dbReference type="InterPro" id="IPR036890">
    <property type="entry name" value="HATPase_C_sf"/>
</dbReference>
<comment type="caution">
    <text evidence="10">The sequence shown here is derived from an EMBL/GenBank/DDBJ whole genome shotgun (WGS) entry which is preliminary data.</text>
</comment>
<keyword evidence="6" id="KW-0812">Transmembrane</keyword>
<dbReference type="Pfam" id="PF02518">
    <property type="entry name" value="HATPase_c"/>
    <property type="match status" value="1"/>
</dbReference>
<dbReference type="InterPro" id="IPR005330">
    <property type="entry name" value="MHYT_dom"/>
</dbReference>
<feature type="transmembrane region" description="Helical" evidence="6">
    <location>
        <begin position="220"/>
        <end position="239"/>
    </location>
</feature>
<sequence length="569" mass="62459">MDTLIAGIYDIRLLVLSIAIALLAAYTALDLVGQVRTSDGYVQIGWLTAGAIVMGTGIWSMHFVGMLAFCLPIPVQYDVFTVLLSILAAILASACALFFVSQEVMSRVNLLSGSLLMGFGITTMHYTGMAAMRLQAKIHYNYFLVGLSVAIALIVSLAALWLAFHLPDRTTTASRRQKIGSAIILGMAIPTMHYTGMAATSFHATKVAQMPSGWILDSSGLASTIGIFTFAILGLALLISLEKKTVDRTVALINLQHEIAERQQVEKQLQLEQARKLEETLKELKQTQAQLIQSEKISSLGQLVAGIAHEVNNPVTFISGNLSYAYQYVEDLIYLLNLYRKQCPNPSVEIKQQIEAIDLNYLLEDLPKMISSMKFGTDRIQEIMQSLRNFSRLDGNNKKIVDIHEGIDTTLMILQHRLKAESHRPAIQVVKQYGKLPLVECYVGQLNQVFMNLLANAIDALEESNNGKTFAEIQTNPNTITICTSADEHDAIIKIADNGPGIPEEVRLRLFDAFFTTKAEGKGTGLGLAICHQIITDIHGGSLQCFSTLGKGTEFVIQVPIAIAVTNRE</sequence>
<dbReference type="SUPFAM" id="SSF47384">
    <property type="entry name" value="Homodimeric domain of signal transducing histidine kinase"/>
    <property type="match status" value="1"/>
</dbReference>
<keyword evidence="11" id="KW-1185">Reference proteome</keyword>
<evidence type="ECO:0000256" key="6">
    <source>
        <dbReference type="PROSITE-ProRule" id="PRU00244"/>
    </source>
</evidence>
<keyword evidence="6" id="KW-1133">Transmembrane helix</keyword>
<dbReference type="SMART" id="SM00388">
    <property type="entry name" value="HisKA"/>
    <property type="match status" value="1"/>
</dbReference>
<dbReference type="InterPro" id="IPR003594">
    <property type="entry name" value="HATPase_dom"/>
</dbReference>
<dbReference type="PRINTS" id="PR00344">
    <property type="entry name" value="BCTRLSENSOR"/>
</dbReference>
<dbReference type="EC" id="2.7.13.3" evidence="2"/>
<feature type="transmembrane region" description="Helical" evidence="6">
    <location>
        <begin position="108"/>
        <end position="128"/>
    </location>
</feature>
<evidence type="ECO:0000313" key="11">
    <source>
        <dbReference type="Proteomes" id="UP000632766"/>
    </source>
</evidence>
<keyword evidence="3" id="KW-0597">Phosphoprotein</keyword>
<evidence type="ECO:0000313" key="10">
    <source>
        <dbReference type="EMBL" id="MBH8564500.1"/>
    </source>
</evidence>
<dbReference type="InterPro" id="IPR003661">
    <property type="entry name" value="HisK_dim/P_dom"/>
</dbReference>
<feature type="transmembrane region" description="Helical" evidence="6">
    <location>
        <begin position="12"/>
        <end position="32"/>
    </location>
</feature>